<evidence type="ECO:0000256" key="2">
    <source>
        <dbReference type="ARBA" id="ARBA00022723"/>
    </source>
</evidence>
<feature type="compositionally biased region" description="Basic and acidic residues" evidence="7">
    <location>
        <begin position="172"/>
        <end position="190"/>
    </location>
</feature>
<dbReference type="SUPFAM" id="SSF88713">
    <property type="entry name" value="Glycoside hydrolase/deacetylase"/>
    <property type="match status" value="1"/>
</dbReference>
<evidence type="ECO:0000313" key="9">
    <source>
        <dbReference type="EMBL" id="KAK4138116.1"/>
    </source>
</evidence>
<keyword evidence="3" id="KW-0732">Signal</keyword>
<proteinExistence type="predicted"/>
<reference evidence="9" key="1">
    <citation type="journal article" date="2023" name="Mol. Phylogenet. Evol.">
        <title>Genome-scale phylogeny and comparative genomics of the fungal order Sordariales.</title>
        <authorList>
            <person name="Hensen N."/>
            <person name="Bonometti L."/>
            <person name="Westerberg I."/>
            <person name="Brannstrom I.O."/>
            <person name="Guillou S."/>
            <person name="Cros-Aarteil S."/>
            <person name="Calhoun S."/>
            <person name="Haridas S."/>
            <person name="Kuo A."/>
            <person name="Mondo S."/>
            <person name="Pangilinan J."/>
            <person name="Riley R."/>
            <person name="LaButti K."/>
            <person name="Andreopoulos B."/>
            <person name="Lipzen A."/>
            <person name="Chen C."/>
            <person name="Yan M."/>
            <person name="Daum C."/>
            <person name="Ng V."/>
            <person name="Clum A."/>
            <person name="Steindorff A."/>
            <person name="Ohm R.A."/>
            <person name="Martin F."/>
            <person name="Silar P."/>
            <person name="Natvig D.O."/>
            <person name="Lalanne C."/>
            <person name="Gautier V."/>
            <person name="Ament-Velasquez S.L."/>
            <person name="Kruys A."/>
            <person name="Hutchinson M.I."/>
            <person name="Powell A.J."/>
            <person name="Barry K."/>
            <person name="Miller A.N."/>
            <person name="Grigoriev I.V."/>
            <person name="Debuchy R."/>
            <person name="Gladieux P."/>
            <person name="Hiltunen Thoren M."/>
            <person name="Johannesson H."/>
        </authorList>
    </citation>
    <scope>NUCLEOTIDE SEQUENCE</scope>
    <source>
        <strain evidence="9">CBS 123565</strain>
    </source>
</reference>
<sequence length="201" mass="22226">MRMFGSGHQIGSHTWSHVDLTYASSETRQYQIRELERALGNIIGRAPTYLRPPYGSCSSDCVVEMERMGYHVVNFDLDTKDYLHNLPVNIDVSKKTFSGALDAGGGVGSFLVLAHDPLEQTAKTLVPAMLERIRQGGYRAVTVGECLGDPAANWYRSPPGAPLSLATSWDQATRDNATDQGHDERRDNRRLGPYRSPESSV</sequence>
<dbReference type="AlphaFoldDB" id="A0AAN6USQ4"/>
<dbReference type="GO" id="GO:0005975">
    <property type="term" value="P:carbohydrate metabolic process"/>
    <property type="evidence" value="ECO:0007669"/>
    <property type="project" value="InterPro"/>
</dbReference>
<evidence type="ECO:0000256" key="6">
    <source>
        <dbReference type="ARBA" id="ARBA00023285"/>
    </source>
</evidence>
<dbReference type="InterPro" id="IPR011330">
    <property type="entry name" value="Glyco_hydro/deAcase_b/a-brl"/>
</dbReference>
<feature type="domain" description="NodB homology" evidence="8">
    <location>
        <begin position="1"/>
        <end position="141"/>
    </location>
</feature>
<dbReference type="EMBL" id="MU853401">
    <property type="protein sequence ID" value="KAK4138116.1"/>
    <property type="molecule type" value="Genomic_DNA"/>
</dbReference>
<dbReference type="GO" id="GO:0046872">
    <property type="term" value="F:metal ion binding"/>
    <property type="evidence" value="ECO:0007669"/>
    <property type="project" value="UniProtKB-KW"/>
</dbReference>
<evidence type="ECO:0000256" key="4">
    <source>
        <dbReference type="ARBA" id="ARBA00022801"/>
    </source>
</evidence>
<evidence type="ECO:0000259" key="8">
    <source>
        <dbReference type="PROSITE" id="PS51677"/>
    </source>
</evidence>
<dbReference type="Pfam" id="PF01522">
    <property type="entry name" value="Polysacc_deac_1"/>
    <property type="match status" value="1"/>
</dbReference>
<keyword evidence="6" id="KW-0170">Cobalt</keyword>
<keyword evidence="5" id="KW-0119">Carbohydrate metabolism</keyword>
<keyword evidence="2" id="KW-0479">Metal-binding</keyword>
<organism evidence="9 10">
    <name type="scientific">Trichocladium antarcticum</name>
    <dbReference type="NCBI Taxonomy" id="1450529"/>
    <lineage>
        <taxon>Eukaryota</taxon>
        <taxon>Fungi</taxon>
        <taxon>Dikarya</taxon>
        <taxon>Ascomycota</taxon>
        <taxon>Pezizomycotina</taxon>
        <taxon>Sordariomycetes</taxon>
        <taxon>Sordariomycetidae</taxon>
        <taxon>Sordariales</taxon>
        <taxon>Chaetomiaceae</taxon>
        <taxon>Trichocladium</taxon>
    </lineage>
</organism>
<dbReference type="Gene3D" id="3.20.20.370">
    <property type="entry name" value="Glycoside hydrolase/deacetylase"/>
    <property type="match status" value="1"/>
</dbReference>
<dbReference type="Proteomes" id="UP001304895">
    <property type="component" value="Unassembled WGS sequence"/>
</dbReference>
<reference evidence="9" key="2">
    <citation type="submission" date="2023-05" db="EMBL/GenBank/DDBJ databases">
        <authorList>
            <consortium name="Lawrence Berkeley National Laboratory"/>
            <person name="Steindorff A."/>
            <person name="Hensen N."/>
            <person name="Bonometti L."/>
            <person name="Westerberg I."/>
            <person name="Brannstrom I.O."/>
            <person name="Guillou S."/>
            <person name="Cros-Aarteil S."/>
            <person name="Calhoun S."/>
            <person name="Haridas S."/>
            <person name="Kuo A."/>
            <person name="Mondo S."/>
            <person name="Pangilinan J."/>
            <person name="Riley R."/>
            <person name="Labutti K."/>
            <person name="Andreopoulos B."/>
            <person name="Lipzen A."/>
            <person name="Chen C."/>
            <person name="Yanf M."/>
            <person name="Daum C."/>
            <person name="Ng V."/>
            <person name="Clum A."/>
            <person name="Ohm R."/>
            <person name="Martin F."/>
            <person name="Silar P."/>
            <person name="Natvig D."/>
            <person name="Lalanne C."/>
            <person name="Gautier V."/>
            <person name="Ament-Velasquez S.L."/>
            <person name="Kruys A."/>
            <person name="Hutchinson M.I."/>
            <person name="Powell A.J."/>
            <person name="Barry K."/>
            <person name="Miller A.N."/>
            <person name="Grigoriev I.V."/>
            <person name="Debuchy R."/>
            <person name="Gladieux P."/>
            <person name="Thoren M.H."/>
            <person name="Johannesson H."/>
        </authorList>
    </citation>
    <scope>NUCLEOTIDE SEQUENCE</scope>
    <source>
        <strain evidence="9">CBS 123565</strain>
    </source>
</reference>
<evidence type="ECO:0000256" key="1">
    <source>
        <dbReference type="ARBA" id="ARBA00001941"/>
    </source>
</evidence>
<evidence type="ECO:0000256" key="7">
    <source>
        <dbReference type="SAM" id="MobiDB-lite"/>
    </source>
</evidence>
<gene>
    <name evidence="9" type="ORF">BT67DRAFT_475173</name>
</gene>
<evidence type="ECO:0000256" key="5">
    <source>
        <dbReference type="ARBA" id="ARBA00023277"/>
    </source>
</evidence>
<keyword evidence="10" id="KW-1185">Reference proteome</keyword>
<name>A0AAN6USQ4_9PEZI</name>
<comment type="cofactor">
    <cofactor evidence="1">
        <name>Co(2+)</name>
        <dbReference type="ChEBI" id="CHEBI:48828"/>
    </cofactor>
</comment>
<protein>
    <submittedName>
        <fullName evidence="9">Carbohydrate esterase family 4 protein</fullName>
    </submittedName>
</protein>
<keyword evidence="4" id="KW-0378">Hydrolase</keyword>
<evidence type="ECO:0000313" key="10">
    <source>
        <dbReference type="Proteomes" id="UP001304895"/>
    </source>
</evidence>
<dbReference type="InterPro" id="IPR002509">
    <property type="entry name" value="NODB_dom"/>
</dbReference>
<dbReference type="PANTHER" id="PTHR46471:SF4">
    <property type="entry name" value="CHITIN DEACETYLASE"/>
    <property type="match status" value="1"/>
</dbReference>
<evidence type="ECO:0000256" key="3">
    <source>
        <dbReference type="ARBA" id="ARBA00022729"/>
    </source>
</evidence>
<dbReference type="PROSITE" id="PS51677">
    <property type="entry name" value="NODB"/>
    <property type="match status" value="1"/>
</dbReference>
<dbReference type="GO" id="GO:0016810">
    <property type="term" value="F:hydrolase activity, acting on carbon-nitrogen (but not peptide) bonds"/>
    <property type="evidence" value="ECO:0007669"/>
    <property type="project" value="InterPro"/>
</dbReference>
<feature type="region of interest" description="Disordered" evidence="7">
    <location>
        <begin position="165"/>
        <end position="201"/>
    </location>
</feature>
<comment type="caution">
    <text evidence="9">The sequence shown here is derived from an EMBL/GenBank/DDBJ whole genome shotgun (WGS) entry which is preliminary data.</text>
</comment>
<accession>A0AAN6USQ4</accession>
<dbReference type="PANTHER" id="PTHR46471">
    <property type="entry name" value="CHITIN DEACETYLASE"/>
    <property type="match status" value="1"/>
</dbReference>